<feature type="compositionally biased region" description="Basic and acidic residues" evidence="1">
    <location>
        <begin position="11"/>
        <end position="21"/>
    </location>
</feature>
<evidence type="ECO:0000256" key="1">
    <source>
        <dbReference type="SAM" id="MobiDB-lite"/>
    </source>
</evidence>
<reference evidence="2" key="1">
    <citation type="submission" date="2022-12" db="EMBL/GenBank/DDBJ databases">
        <authorList>
            <person name="Alioto T."/>
            <person name="Alioto T."/>
            <person name="Gomez Garrido J."/>
        </authorList>
    </citation>
    <scope>NUCLEOTIDE SEQUENCE</scope>
</reference>
<accession>A0AA35KX07</accession>
<feature type="region of interest" description="Disordered" evidence="1">
    <location>
        <begin position="91"/>
        <end position="229"/>
    </location>
</feature>
<sequence>MTSETQPRITGEPKEQLRCIEESSPQGKRIARGHPSAARRGGHCAGSPQRCPAPPACPMRGLHALEQKTKSSRDPSRGVLRSQVRALRSAAILRKGSLRSRGAPGEGGVGKAAGASTIPPSARQSAPSRQPRTLLGGKARRAGRGHGSNPGPLAPKQCRKAGEEGRRRRQQQPREQRAHLPERREGAPPFPRQLATPPLPRHAGPAPRAHARPRSLPAQAATAAPRHPHPLAREPVLLCLATILRKTSTSNFSRAYTGGMCVA</sequence>
<dbReference type="Proteomes" id="UP001178461">
    <property type="component" value="Chromosome 10"/>
</dbReference>
<feature type="compositionally biased region" description="Low complexity" evidence="1">
    <location>
        <begin position="201"/>
        <end position="218"/>
    </location>
</feature>
<proteinExistence type="predicted"/>
<evidence type="ECO:0000313" key="2">
    <source>
        <dbReference type="EMBL" id="CAI5785871.1"/>
    </source>
</evidence>
<feature type="compositionally biased region" description="Polar residues" evidence="1">
    <location>
        <begin position="118"/>
        <end position="131"/>
    </location>
</feature>
<evidence type="ECO:0000313" key="3">
    <source>
        <dbReference type="Proteomes" id="UP001178461"/>
    </source>
</evidence>
<feature type="region of interest" description="Disordered" evidence="1">
    <location>
        <begin position="1"/>
        <end position="59"/>
    </location>
</feature>
<dbReference type="EMBL" id="OX395135">
    <property type="protein sequence ID" value="CAI5785871.1"/>
    <property type="molecule type" value="Genomic_DNA"/>
</dbReference>
<gene>
    <name evidence="2" type="ORF">PODLI_1B033507</name>
</gene>
<keyword evidence="3" id="KW-1185">Reference proteome</keyword>
<name>A0AA35KX07_9SAUR</name>
<feature type="compositionally biased region" description="Basic and acidic residues" evidence="1">
    <location>
        <begin position="160"/>
        <end position="186"/>
    </location>
</feature>
<dbReference type="AlphaFoldDB" id="A0AA35KX07"/>
<organism evidence="2 3">
    <name type="scientific">Podarcis lilfordi</name>
    <name type="common">Lilford's wall lizard</name>
    <dbReference type="NCBI Taxonomy" id="74358"/>
    <lineage>
        <taxon>Eukaryota</taxon>
        <taxon>Metazoa</taxon>
        <taxon>Chordata</taxon>
        <taxon>Craniata</taxon>
        <taxon>Vertebrata</taxon>
        <taxon>Euteleostomi</taxon>
        <taxon>Lepidosauria</taxon>
        <taxon>Squamata</taxon>
        <taxon>Bifurcata</taxon>
        <taxon>Unidentata</taxon>
        <taxon>Episquamata</taxon>
        <taxon>Laterata</taxon>
        <taxon>Lacertibaenia</taxon>
        <taxon>Lacertidae</taxon>
        <taxon>Podarcis</taxon>
    </lineage>
</organism>
<protein>
    <submittedName>
        <fullName evidence="2">Uncharacterized protein</fullName>
    </submittedName>
</protein>